<dbReference type="InterPro" id="IPR045863">
    <property type="entry name" value="CorA_TM1_TM2"/>
</dbReference>
<comment type="caution">
    <text evidence="6">The sequence shown here is derived from an EMBL/GenBank/DDBJ whole genome shotgun (WGS) entry which is preliminary data.</text>
</comment>
<dbReference type="GO" id="GO:0046873">
    <property type="term" value="F:metal ion transmembrane transporter activity"/>
    <property type="evidence" value="ECO:0007669"/>
    <property type="project" value="InterPro"/>
</dbReference>
<dbReference type="InterPro" id="IPR002523">
    <property type="entry name" value="MgTranspt_CorA/ZnTranspt_ZntB"/>
</dbReference>
<comment type="subcellular location">
    <subcellularLocation>
        <location evidence="1">Membrane</location>
        <topology evidence="1">Multi-pass membrane protein</topology>
    </subcellularLocation>
</comment>
<dbReference type="GO" id="GO:0016020">
    <property type="term" value="C:membrane"/>
    <property type="evidence" value="ECO:0007669"/>
    <property type="project" value="UniProtKB-SubCell"/>
</dbReference>
<accession>A0AAV9U9U8</accession>
<proteinExistence type="predicted"/>
<dbReference type="Gene3D" id="1.20.58.340">
    <property type="entry name" value="Magnesium transport protein CorA, transmembrane region"/>
    <property type="match status" value="1"/>
</dbReference>
<keyword evidence="2 5" id="KW-0812">Transmembrane</keyword>
<evidence type="ECO:0000313" key="6">
    <source>
        <dbReference type="EMBL" id="KAK6338098.1"/>
    </source>
</evidence>
<sequence>MIIPMAICVTIFEKHGADWSCRTSDLERFLTDCYDSPEPSFVFADSAALYRHNDPGCAGLRKELQKFYGMPSRVWNNVHQDSSGFFGCRDGESGSYKSWFRFFVKQLYKDQRRSDSVPEFYTYYWHRLGFFTTWSPSGRKSILCLDCPLDVVEDVKASLYETEGRPFQADPFWFHHIIVGALLGFYNNSIWTMREAALRLEKKRPQIRRPTPDYYEYHELMNHVIHSKETLLVSSEIVSKIIQRQREWHTRNFETKPAGSYDESLRRYSMQVYDDLNCYHMMLYGLKCRQESLEGRHRNNIASTSLIVAQYHGSTAVGDSRAMKVIAGLTVAFLPATFVSAVFSMGFFEADESNLSVSKSFWIYWAFAVPLTVVTAAVLGLIIYKQR</sequence>
<organism evidence="6 7">
    <name type="scientific">Orbilia brochopaga</name>
    <dbReference type="NCBI Taxonomy" id="3140254"/>
    <lineage>
        <taxon>Eukaryota</taxon>
        <taxon>Fungi</taxon>
        <taxon>Dikarya</taxon>
        <taxon>Ascomycota</taxon>
        <taxon>Pezizomycotina</taxon>
        <taxon>Orbiliomycetes</taxon>
        <taxon>Orbiliales</taxon>
        <taxon>Orbiliaceae</taxon>
        <taxon>Orbilia</taxon>
    </lineage>
</organism>
<evidence type="ECO:0000256" key="2">
    <source>
        <dbReference type="ARBA" id="ARBA00022692"/>
    </source>
</evidence>
<dbReference type="AlphaFoldDB" id="A0AAV9U9U8"/>
<feature type="transmembrane region" description="Helical" evidence="5">
    <location>
        <begin position="172"/>
        <end position="193"/>
    </location>
</feature>
<dbReference type="EMBL" id="JAVHNQ010000010">
    <property type="protein sequence ID" value="KAK6338098.1"/>
    <property type="molecule type" value="Genomic_DNA"/>
</dbReference>
<feature type="transmembrane region" description="Helical" evidence="5">
    <location>
        <begin position="362"/>
        <end position="384"/>
    </location>
</feature>
<evidence type="ECO:0000256" key="4">
    <source>
        <dbReference type="ARBA" id="ARBA00023136"/>
    </source>
</evidence>
<keyword evidence="4 5" id="KW-0472">Membrane</keyword>
<dbReference type="Pfam" id="PF01544">
    <property type="entry name" value="CorA"/>
    <property type="match status" value="1"/>
</dbReference>
<dbReference type="Proteomes" id="UP001375240">
    <property type="component" value="Unassembled WGS sequence"/>
</dbReference>
<feature type="transmembrane region" description="Helical" evidence="5">
    <location>
        <begin position="325"/>
        <end position="350"/>
    </location>
</feature>
<evidence type="ECO:0000256" key="5">
    <source>
        <dbReference type="SAM" id="Phobius"/>
    </source>
</evidence>
<evidence type="ECO:0000256" key="3">
    <source>
        <dbReference type="ARBA" id="ARBA00022989"/>
    </source>
</evidence>
<reference evidence="6 7" key="1">
    <citation type="submission" date="2019-10" db="EMBL/GenBank/DDBJ databases">
        <authorList>
            <person name="Palmer J.M."/>
        </authorList>
    </citation>
    <scope>NUCLEOTIDE SEQUENCE [LARGE SCALE GENOMIC DNA]</scope>
    <source>
        <strain evidence="6 7">TWF696</strain>
    </source>
</reference>
<evidence type="ECO:0000256" key="1">
    <source>
        <dbReference type="ARBA" id="ARBA00004141"/>
    </source>
</evidence>
<dbReference type="SUPFAM" id="SSF144083">
    <property type="entry name" value="Magnesium transport protein CorA, transmembrane region"/>
    <property type="match status" value="1"/>
</dbReference>
<protein>
    <submittedName>
        <fullName evidence="6">Uncharacterized protein</fullName>
    </submittedName>
</protein>
<keyword evidence="3 5" id="KW-1133">Transmembrane helix</keyword>
<keyword evidence="7" id="KW-1185">Reference proteome</keyword>
<name>A0AAV9U9U8_9PEZI</name>
<evidence type="ECO:0000313" key="7">
    <source>
        <dbReference type="Proteomes" id="UP001375240"/>
    </source>
</evidence>
<gene>
    <name evidence="6" type="ORF">TWF696_001569</name>
</gene>